<evidence type="ECO:0000256" key="3">
    <source>
        <dbReference type="ARBA" id="ARBA00021035"/>
    </source>
</evidence>
<evidence type="ECO:0000259" key="13">
    <source>
        <dbReference type="Pfam" id="PF02768"/>
    </source>
</evidence>
<evidence type="ECO:0000256" key="9">
    <source>
        <dbReference type="ARBA" id="ARBA00023125"/>
    </source>
</evidence>
<dbReference type="GO" id="GO:0003677">
    <property type="term" value="F:DNA binding"/>
    <property type="evidence" value="ECO:0007669"/>
    <property type="project" value="UniProtKB-UniRule"/>
</dbReference>
<comment type="similarity">
    <text evidence="2 10">Belongs to the beta sliding clamp family.</text>
</comment>
<dbReference type="PANTHER" id="PTHR30478">
    <property type="entry name" value="DNA POLYMERASE III SUBUNIT BETA"/>
    <property type="match status" value="1"/>
</dbReference>
<keyword evidence="4 10" id="KW-0963">Cytoplasm</keyword>
<dbReference type="AlphaFoldDB" id="A0A9D1CIV4"/>
<dbReference type="Gene3D" id="3.70.10.10">
    <property type="match status" value="1"/>
</dbReference>
<dbReference type="InterPro" id="IPR022637">
    <property type="entry name" value="DNA_polIII_beta_cen"/>
</dbReference>
<evidence type="ECO:0000259" key="11">
    <source>
        <dbReference type="Pfam" id="PF00712"/>
    </source>
</evidence>
<evidence type="ECO:0000256" key="4">
    <source>
        <dbReference type="ARBA" id="ARBA00022490"/>
    </source>
</evidence>
<feature type="domain" description="DNA polymerase III beta sliding clamp central" evidence="12">
    <location>
        <begin position="155"/>
        <end position="266"/>
    </location>
</feature>
<keyword evidence="8 10" id="KW-0239">DNA-directed DNA polymerase</keyword>
<evidence type="ECO:0000256" key="5">
    <source>
        <dbReference type="ARBA" id="ARBA00022679"/>
    </source>
</evidence>
<dbReference type="InterPro" id="IPR022634">
    <property type="entry name" value="DNA_polIII_beta_N"/>
</dbReference>
<comment type="subcellular location">
    <subcellularLocation>
        <location evidence="1 10">Cytoplasm</location>
    </subcellularLocation>
</comment>
<protein>
    <recommendedName>
        <fullName evidence="3 10">Beta sliding clamp</fullName>
    </recommendedName>
</protein>
<gene>
    <name evidence="14" type="primary">dnaN</name>
    <name evidence="14" type="ORF">IAA66_06230</name>
</gene>
<dbReference type="SUPFAM" id="SSF55979">
    <property type="entry name" value="DNA clamp"/>
    <property type="match status" value="3"/>
</dbReference>
<comment type="subunit">
    <text evidence="10">Forms a ring-shaped head-to-tail homodimer around DNA.</text>
</comment>
<reference evidence="14" key="2">
    <citation type="journal article" date="2021" name="PeerJ">
        <title>Extensive microbial diversity within the chicken gut microbiome revealed by metagenomics and culture.</title>
        <authorList>
            <person name="Gilroy R."/>
            <person name="Ravi A."/>
            <person name="Getino M."/>
            <person name="Pursley I."/>
            <person name="Horton D.L."/>
            <person name="Alikhan N.F."/>
            <person name="Baker D."/>
            <person name="Gharbi K."/>
            <person name="Hall N."/>
            <person name="Watson M."/>
            <person name="Adriaenssens E.M."/>
            <person name="Foster-Nyarko E."/>
            <person name="Jarju S."/>
            <person name="Secka A."/>
            <person name="Antonio M."/>
            <person name="Oren A."/>
            <person name="Chaudhuri R.R."/>
            <person name="La Ragione R."/>
            <person name="Hildebrand F."/>
            <person name="Pallen M.J."/>
        </authorList>
    </citation>
    <scope>NUCLEOTIDE SEQUENCE</scope>
    <source>
        <strain evidence="14">ChiHile30-977</strain>
    </source>
</reference>
<comment type="function">
    <text evidence="10">Confers DNA tethering and processivity to DNA polymerases and other proteins. Acts as a clamp, forming a ring around DNA (a reaction catalyzed by the clamp-loading complex) which diffuses in an ATP-independent manner freely and bidirectionally along dsDNA. Initially characterized for its ability to contact the catalytic subunit of DNA polymerase III (Pol III), a complex, multichain enzyme responsible for most of the replicative synthesis in bacteria; Pol III exhibits 3'-5' exonuclease proofreading activity. The beta chain is required for initiation of replication as well as for processivity of DNA replication.</text>
</comment>
<evidence type="ECO:0000313" key="15">
    <source>
        <dbReference type="Proteomes" id="UP000886819"/>
    </source>
</evidence>
<keyword evidence="6 10" id="KW-0548">Nucleotidyltransferase</keyword>
<dbReference type="GO" id="GO:0008408">
    <property type="term" value="F:3'-5' exonuclease activity"/>
    <property type="evidence" value="ECO:0007669"/>
    <property type="project" value="InterPro"/>
</dbReference>
<dbReference type="Proteomes" id="UP000886819">
    <property type="component" value="Unassembled WGS sequence"/>
</dbReference>
<evidence type="ECO:0000259" key="12">
    <source>
        <dbReference type="Pfam" id="PF02767"/>
    </source>
</evidence>
<evidence type="ECO:0000313" key="14">
    <source>
        <dbReference type="EMBL" id="HIQ63170.1"/>
    </source>
</evidence>
<dbReference type="SMART" id="SM00480">
    <property type="entry name" value="POL3Bc"/>
    <property type="match status" value="1"/>
</dbReference>
<organism evidence="14 15">
    <name type="scientific">Candidatus Avichristensenella intestinipullorum</name>
    <dbReference type="NCBI Taxonomy" id="2840693"/>
    <lineage>
        <taxon>Bacteria</taxon>
        <taxon>Bacillati</taxon>
        <taxon>Bacillota</taxon>
        <taxon>Clostridia</taxon>
        <taxon>Candidatus Avichristensenella</taxon>
    </lineage>
</organism>
<dbReference type="NCBIfam" id="TIGR00663">
    <property type="entry name" value="dnan"/>
    <property type="match status" value="1"/>
</dbReference>
<reference evidence="14" key="1">
    <citation type="submission" date="2020-10" db="EMBL/GenBank/DDBJ databases">
        <authorList>
            <person name="Gilroy R."/>
        </authorList>
    </citation>
    <scope>NUCLEOTIDE SEQUENCE</scope>
    <source>
        <strain evidence="14">ChiHile30-977</strain>
    </source>
</reference>
<evidence type="ECO:0000256" key="10">
    <source>
        <dbReference type="PIRNR" id="PIRNR000804"/>
    </source>
</evidence>
<dbReference type="PIRSF" id="PIRSF000804">
    <property type="entry name" value="DNA_pol_III_b"/>
    <property type="match status" value="1"/>
</dbReference>
<dbReference type="Gene3D" id="3.10.150.10">
    <property type="entry name" value="DNA Polymerase III, subunit A, domain 2"/>
    <property type="match status" value="1"/>
</dbReference>
<evidence type="ECO:0000256" key="1">
    <source>
        <dbReference type="ARBA" id="ARBA00004496"/>
    </source>
</evidence>
<dbReference type="Pfam" id="PF02768">
    <property type="entry name" value="DNA_pol3_beta_3"/>
    <property type="match status" value="1"/>
</dbReference>
<dbReference type="PANTHER" id="PTHR30478:SF0">
    <property type="entry name" value="BETA SLIDING CLAMP"/>
    <property type="match status" value="1"/>
</dbReference>
<keyword evidence="7 10" id="KW-0235">DNA replication</keyword>
<comment type="caution">
    <text evidence="14">The sequence shown here is derived from an EMBL/GenBank/DDBJ whole genome shotgun (WGS) entry which is preliminary data.</text>
</comment>
<keyword evidence="9" id="KW-0238">DNA-binding</keyword>
<dbReference type="GO" id="GO:0005737">
    <property type="term" value="C:cytoplasm"/>
    <property type="evidence" value="ECO:0007669"/>
    <property type="project" value="UniProtKB-SubCell"/>
</dbReference>
<feature type="domain" description="DNA polymerase III beta sliding clamp N-terminal" evidence="11">
    <location>
        <begin position="27"/>
        <end position="145"/>
    </location>
</feature>
<evidence type="ECO:0000256" key="7">
    <source>
        <dbReference type="ARBA" id="ARBA00022705"/>
    </source>
</evidence>
<evidence type="ECO:0000256" key="6">
    <source>
        <dbReference type="ARBA" id="ARBA00022695"/>
    </source>
</evidence>
<dbReference type="InterPro" id="IPR001001">
    <property type="entry name" value="DNA_polIII_beta"/>
</dbReference>
<evidence type="ECO:0000256" key="2">
    <source>
        <dbReference type="ARBA" id="ARBA00010752"/>
    </source>
</evidence>
<dbReference type="GO" id="GO:0006271">
    <property type="term" value="P:DNA strand elongation involved in DNA replication"/>
    <property type="evidence" value="ECO:0007669"/>
    <property type="project" value="TreeGrafter"/>
</dbReference>
<accession>A0A9D1CIV4</accession>
<keyword evidence="5 10" id="KW-0808">Transferase</keyword>
<dbReference type="Pfam" id="PF00712">
    <property type="entry name" value="DNA_pol3_beta"/>
    <property type="match status" value="1"/>
</dbReference>
<dbReference type="GO" id="GO:0003887">
    <property type="term" value="F:DNA-directed DNA polymerase activity"/>
    <property type="evidence" value="ECO:0007669"/>
    <property type="project" value="UniProtKB-UniRule"/>
</dbReference>
<dbReference type="Pfam" id="PF02767">
    <property type="entry name" value="DNA_pol3_beta_2"/>
    <property type="match status" value="1"/>
</dbReference>
<dbReference type="InterPro" id="IPR022635">
    <property type="entry name" value="DNA_polIII_beta_C"/>
</dbReference>
<feature type="domain" description="DNA polymerase III beta sliding clamp C-terminal" evidence="13">
    <location>
        <begin position="270"/>
        <end position="390"/>
    </location>
</feature>
<dbReference type="InterPro" id="IPR046938">
    <property type="entry name" value="DNA_clamp_sf"/>
</dbReference>
<proteinExistence type="inferred from homology"/>
<dbReference type="GO" id="GO:0009360">
    <property type="term" value="C:DNA polymerase III complex"/>
    <property type="evidence" value="ECO:0007669"/>
    <property type="project" value="InterPro"/>
</dbReference>
<evidence type="ECO:0000256" key="8">
    <source>
        <dbReference type="ARBA" id="ARBA00022932"/>
    </source>
</evidence>
<dbReference type="EMBL" id="DVFI01000092">
    <property type="protein sequence ID" value="HIQ63170.1"/>
    <property type="molecule type" value="Genomic_DNA"/>
</dbReference>
<dbReference type="CDD" id="cd00140">
    <property type="entry name" value="beta_clamp"/>
    <property type="match status" value="1"/>
</dbReference>
<sequence length="394" mass="43843">MVFHEINSPTTTTTTYKNRRYKEEPPMRFTCLASDMVNGLNIVTRAIATRSTIQILEGVLLTTCPEGLRLTCTDLALGIETHIDAEIAEEGSVVLPGKLLAEIMRKLPEERMELRVNDQNVASIRCAGSRTTLSGLDAQEYPPLPEVGDAKSVSLSASLLKDMIQRTTFAIATDETRPILTGCLIESDGHELCVVALDGFRLALRRQEFQEEIPAFSAVAPGKVLNELARILEDGEQSVSLMWGTSHLLADMGSTRVVARLLEGEFIRYRQILPADWQTRVRASKRELEAAMDRASLMAREGKNNLVKLHMEDGMMLITSNAELGDVREEIQVETEGRDLDIAFNVRYISDTLRAIEDEQIVLRFNSNVSPCVICPAEGDRYLYLALPVRVFSA</sequence>
<name>A0A9D1CIV4_9FIRM</name>